<organism evidence="8 9">
    <name type="scientific">Pendulispora albinea</name>
    <dbReference type="NCBI Taxonomy" id="2741071"/>
    <lineage>
        <taxon>Bacteria</taxon>
        <taxon>Pseudomonadati</taxon>
        <taxon>Myxococcota</taxon>
        <taxon>Myxococcia</taxon>
        <taxon>Myxococcales</taxon>
        <taxon>Sorangiineae</taxon>
        <taxon>Pendulisporaceae</taxon>
        <taxon>Pendulispora</taxon>
    </lineage>
</organism>
<keyword evidence="5 6" id="KW-0472">Membrane</keyword>
<comment type="subcellular location">
    <subcellularLocation>
        <location evidence="1">Membrane</location>
        <topology evidence="1">Multi-pass membrane protein</topology>
    </subcellularLocation>
</comment>
<feature type="domain" description="EamA" evidence="7">
    <location>
        <begin position="161"/>
        <end position="296"/>
    </location>
</feature>
<feature type="transmembrane region" description="Helical" evidence="6">
    <location>
        <begin position="223"/>
        <end position="245"/>
    </location>
</feature>
<evidence type="ECO:0000256" key="6">
    <source>
        <dbReference type="SAM" id="Phobius"/>
    </source>
</evidence>
<dbReference type="PANTHER" id="PTHR32322:SF2">
    <property type="entry name" value="EAMA DOMAIN-CONTAINING PROTEIN"/>
    <property type="match status" value="1"/>
</dbReference>
<evidence type="ECO:0000256" key="1">
    <source>
        <dbReference type="ARBA" id="ARBA00004141"/>
    </source>
</evidence>
<dbReference type="NCBIfam" id="NF008432">
    <property type="entry name" value="PRK11272.1"/>
    <property type="match status" value="1"/>
</dbReference>
<feature type="transmembrane region" description="Helical" evidence="6">
    <location>
        <begin position="78"/>
        <end position="98"/>
    </location>
</feature>
<feature type="transmembrane region" description="Helical" evidence="6">
    <location>
        <begin position="135"/>
        <end position="151"/>
    </location>
</feature>
<evidence type="ECO:0000256" key="5">
    <source>
        <dbReference type="ARBA" id="ARBA00023136"/>
    </source>
</evidence>
<feature type="transmembrane region" description="Helical" evidence="6">
    <location>
        <begin position="43"/>
        <end position="66"/>
    </location>
</feature>
<dbReference type="Proteomes" id="UP001370348">
    <property type="component" value="Chromosome"/>
</dbReference>
<keyword evidence="9" id="KW-1185">Reference proteome</keyword>
<evidence type="ECO:0000256" key="3">
    <source>
        <dbReference type="ARBA" id="ARBA00022692"/>
    </source>
</evidence>
<feature type="transmembrane region" description="Helical" evidence="6">
    <location>
        <begin position="104"/>
        <end position="123"/>
    </location>
</feature>
<dbReference type="EMBL" id="CP089984">
    <property type="protein sequence ID" value="WXB12908.1"/>
    <property type="molecule type" value="Genomic_DNA"/>
</dbReference>
<evidence type="ECO:0000256" key="2">
    <source>
        <dbReference type="ARBA" id="ARBA00007362"/>
    </source>
</evidence>
<proteinExistence type="inferred from homology"/>
<feature type="transmembrane region" description="Helical" evidence="6">
    <location>
        <begin position="157"/>
        <end position="173"/>
    </location>
</feature>
<keyword evidence="3 6" id="KW-0812">Transmembrane</keyword>
<evidence type="ECO:0000259" key="7">
    <source>
        <dbReference type="Pfam" id="PF00892"/>
    </source>
</evidence>
<name>A0ABZ2LPS7_9BACT</name>
<gene>
    <name evidence="8" type="primary">yedA</name>
    <name evidence="8" type="ORF">LZC94_34285</name>
</gene>
<accession>A0ABZ2LPS7</accession>
<dbReference type="Pfam" id="PF00892">
    <property type="entry name" value="EamA"/>
    <property type="match status" value="2"/>
</dbReference>
<protein>
    <submittedName>
        <fullName evidence="8">Drug/metabolite exporter YedA</fullName>
    </submittedName>
</protein>
<dbReference type="InterPro" id="IPR037185">
    <property type="entry name" value="EmrE-like"/>
</dbReference>
<sequence>MSSSPVKAESAWRGVTPPVAVCLGLLYFIWGSTYLAIRYVVEVLPAMLASGVRFVIAGCILFVFLLSRKAPLPTRREWLASAPVGVLMFMVGNGFVALSEKHVSSSAVAVLIGTMPLFSALIASQMGERTSRRQWVGLGFGFLGILVMGGGDLRGTPGSLALVLLAAAGWALGTNLTRKLPLPKGMMASATQMITGGFSLLIAGSVLGERLPEQSLSEIPGKAFFALAYLIVAGSLIAFSAYMYLLRHAPASVATSYAYVNPMVAVAFGIVIGNERVGVSTPIAALLVVVGVAFIMTGKSGKAPAKASS</sequence>
<evidence type="ECO:0000256" key="4">
    <source>
        <dbReference type="ARBA" id="ARBA00022989"/>
    </source>
</evidence>
<feature type="transmembrane region" description="Helical" evidence="6">
    <location>
        <begin position="12"/>
        <end position="37"/>
    </location>
</feature>
<evidence type="ECO:0000313" key="9">
    <source>
        <dbReference type="Proteomes" id="UP001370348"/>
    </source>
</evidence>
<dbReference type="InterPro" id="IPR000620">
    <property type="entry name" value="EamA_dom"/>
</dbReference>
<dbReference type="PANTHER" id="PTHR32322">
    <property type="entry name" value="INNER MEMBRANE TRANSPORTER"/>
    <property type="match status" value="1"/>
</dbReference>
<dbReference type="RefSeq" id="WP_394822528.1">
    <property type="nucleotide sequence ID" value="NZ_CP089984.1"/>
</dbReference>
<keyword evidence="4 6" id="KW-1133">Transmembrane helix</keyword>
<evidence type="ECO:0000313" key="8">
    <source>
        <dbReference type="EMBL" id="WXB12908.1"/>
    </source>
</evidence>
<feature type="transmembrane region" description="Helical" evidence="6">
    <location>
        <begin position="185"/>
        <end position="203"/>
    </location>
</feature>
<dbReference type="InterPro" id="IPR050638">
    <property type="entry name" value="AA-Vitamin_Transporters"/>
</dbReference>
<feature type="domain" description="EamA" evidence="7">
    <location>
        <begin position="23"/>
        <end position="148"/>
    </location>
</feature>
<dbReference type="SUPFAM" id="SSF103481">
    <property type="entry name" value="Multidrug resistance efflux transporter EmrE"/>
    <property type="match status" value="2"/>
</dbReference>
<feature type="transmembrane region" description="Helical" evidence="6">
    <location>
        <begin position="279"/>
        <end position="298"/>
    </location>
</feature>
<feature type="transmembrane region" description="Helical" evidence="6">
    <location>
        <begin position="257"/>
        <end position="273"/>
    </location>
</feature>
<reference evidence="8 9" key="1">
    <citation type="submission" date="2021-12" db="EMBL/GenBank/DDBJ databases">
        <title>Discovery of the Pendulisporaceae a myxobacterial family with distinct sporulation behavior and unique specialized metabolism.</title>
        <authorList>
            <person name="Garcia R."/>
            <person name="Popoff A."/>
            <person name="Bader C.D."/>
            <person name="Loehr J."/>
            <person name="Walesch S."/>
            <person name="Walt C."/>
            <person name="Boldt J."/>
            <person name="Bunk B."/>
            <person name="Haeckl F.J.F.P.J."/>
            <person name="Gunesch A.P."/>
            <person name="Birkelbach J."/>
            <person name="Nuebel U."/>
            <person name="Pietschmann T."/>
            <person name="Bach T."/>
            <person name="Mueller R."/>
        </authorList>
    </citation>
    <scope>NUCLEOTIDE SEQUENCE [LARGE SCALE GENOMIC DNA]</scope>
    <source>
        <strain evidence="8 9">MSr11954</strain>
    </source>
</reference>
<comment type="similarity">
    <text evidence="2">Belongs to the EamA transporter family.</text>
</comment>